<sequence length="83" mass="9718">MWLTPTSGIRTPEEHTEGYFVPYRHIRLLGCYSLRGDFEDTQRLFGFTLLITIDSFCLWRINLVSPLDIYRSSGVTSFRTHES</sequence>
<dbReference type="EMBL" id="BLAY01000396">
    <property type="protein sequence ID" value="GET44530.1"/>
    <property type="molecule type" value="Genomic_DNA"/>
</dbReference>
<evidence type="ECO:0008006" key="3">
    <source>
        <dbReference type="Google" id="ProtNLM"/>
    </source>
</evidence>
<organism evidence="1 2">
    <name type="scientific">Microseira wollei NIES-4236</name>
    <dbReference type="NCBI Taxonomy" id="2530354"/>
    <lineage>
        <taxon>Bacteria</taxon>
        <taxon>Bacillati</taxon>
        <taxon>Cyanobacteriota</taxon>
        <taxon>Cyanophyceae</taxon>
        <taxon>Oscillatoriophycideae</taxon>
        <taxon>Aerosakkonematales</taxon>
        <taxon>Aerosakkonemataceae</taxon>
        <taxon>Microseira</taxon>
    </lineage>
</organism>
<dbReference type="Proteomes" id="UP001050975">
    <property type="component" value="Unassembled WGS sequence"/>
</dbReference>
<evidence type="ECO:0000313" key="1">
    <source>
        <dbReference type="EMBL" id="GET44530.1"/>
    </source>
</evidence>
<dbReference type="AlphaFoldDB" id="A0AAV3XU33"/>
<protein>
    <recommendedName>
        <fullName evidence="3">Transposase</fullName>
    </recommendedName>
</protein>
<comment type="caution">
    <text evidence="1">The sequence shown here is derived from an EMBL/GenBank/DDBJ whole genome shotgun (WGS) entry which is preliminary data.</text>
</comment>
<keyword evidence="2" id="KW-1185">Reference proteome</keyword>
<gene>
    <name evidence="1" type="ORF">MiSe_93600</name>
</gene>
<accession>A0AAV3XU33</accession>
<proteinExistence type="predicted"/>
<evidence type="ECO:0000313" key="2">
    <source>
        <dbReference type="Proteomes" id="UP001050975"/>
    </source>
</evidence>
<reference evidence="1" key="1">
    <citation type="submission" date="2019-10" db="EMBL/GenBank/DDBJ databases">
        <title>Draft genome sequece of Microseira wollei NIES-4236.</title>
        <authorList>
            <person name="Yamaguchi H."/>
            <person name="Suzuki S."/>
            <person name="Kawachi M."/>
        </authorList>
    </citation>
    <scope>NUCLEOTIDE SEQUENCE</scope>
    <source>
        <strain evidence="1">NIES-4236</strain>
    </source>
</reference>
<name>A0AAV3XU33_9CYAN</name>